<name>A0ABU8MP47_9PSEU</name>
<evidence type="ECO:0000256" key="1">
    <source>
        <dbReference type="SAM" id="MobiDB-lite"/>
    </source>
</evidence>
<dbReference type="Proteomes" id="UP001385809">
    <property type="component" value="Unassembled WGS sequence"/>
</dbReference>
<comment type="caution">
    <text evidence="3">The sequence shown here is derived from an EMBL/GenBank/DDBJ whole genome shotgun (WGS) entry which is preliminary data.</text>
</comment>
<gene>
    <name evidence="3" type="ORF">WCD74_15050</name>
</gene>
<proteinExistence type="predicted"/>
<reference evidence="3 4" key="1">
    <citation type="submission" date="2024-03" db="EMBL/GenBank/DDBJ databases">
        <title>Actinomycetospora sp. OC33-EN08, a novel actinomycete isolated from wild orchid (Aerides multiflora).</title>
        <authorList>
            <person name="Suriyachadkun C."/>
        </authorList>
    </citation>
    <scope>NUCLEOTIDE SEQUENCE [LARGE SCALE GENOMIC DNA]</scope>
    <source>
        <strain evidence="3 4">OC33-EN08</strain>
    </source>
</reference>
<evidence type="ECO:0000313" key="4">
    <source>
        <dbReference type="Proteomes" id="UP001385809"/>
    </source>
</evidence>
<organism evidence="3 4">
    <name type="scientific">Actinomycetospora aurantiaca</name>
    <dbReference type="NCBI Taxonomy" id="3129233"/>
    <lineage>
        <taxon>Bacteria</taxon>
        <taxon>Bacillati</taxon>
        <taxon>Actinomycetota</taxon>
        <taxon>Actinomycetes</taxon>
        <taxon>Pseudonocardiales</taxon>
        <taxon>Pseudonocardiaceae</taxon>
        <taxon>Actinomycetospora</taxon>
    </lineage>
</organism>
<dbReference type="InterPro" id="IPR003870">
    <property type="entry name" value="DUF222"/>
</dbReference>
<dbReference type="SMART" id="SM00507">
    <property type="entry name" value="HNHc"/>
    <property type="match status" value="1"/>
</dbReference>
<dbReference type="RefSeq" id="WP_337695668.1">
    <property type="nucleotide sequence ID" value="NZ_JBBEGN010000006.1"/>
</dbReference>
<feature type="region of interest" description="Disordered" evidence="1">
    <location>
        <begin position="265"/>
        <end position="351"/>
    </location>
</feature>
<dbReference type="InterPro" id="IPR003615">
    <property type="entry name" value="HNH_nuc"/>
</dbReference>
<protein>
    <submittedName>
        <fullName evidence="3">DUF222 domain-containing protein</fullName>
    </submittedName>
</protein>
<feature type="region of interest" description="Disordered" evidence="1">
    <location>
        <begin position="596"/>
        <end position="676"/>
    </location>
</feature>
<evidence type="ECO:0000313" key="3">
    <source>
        <dbReference type="EMBL" id="MEJ2869089.1"/>
    </source>
</evidence>
<feature type="compositionally biased region" description="Basic and acidic residues" evidence="1">
    <location>
        <begin position="286"/>
        <end position="302"/>
    </location>
</feature>
<dbReference type="Pfam" id="PF02720">
    <property type="entry name" value="DUF222"/>
    <property type="match status" value="1"/>
</dbReference>
<dbReference type="EMBL" id="JBBEGN010000006">
    <property type="protein sequence ID" value="MEJ2869089.1"/>
    <property type="molecule type" value="Genomic_DNA"/>
</dbReference>
<sequence length="676" mass="72835">MSMVVDSEAPVGSEAPRAIDPTELSELPGEAVDAGMSAQFAALNVAAWQFARYVLECSRAQAGTTERVMTRRRAGKVVAESLGWSQGYAASRIEFARQVLERLPRLGAEMATGRLEERKAAMITDLVADLDDAQAREVVEQVLDAAPTLPYTALRQRVARVAAAVDPDWWERRRAAAVARRRVTLRSAPSGAAELCGLDLPEDPAQDAHDRIVALAHAAHRRLAGAGIRVPVGELECEVMLTLTGPAGAGMYDLDVVEHVTALYGGPTCSDPDDPDGGPDDPDDRPDDRGSDGDGPGDRETETETETEEPVAGAEDLSDGDASGDGGGPGESDAQSGGRAATPVTAGGAESQAPVVAFRARTVLRLELRTVLGLDRRPGELPGQGPIANPEAVAMAWARRHCRWRVALYDDSGALEHVLSVRPPATGPPPVGGRRRSQVIEITAHTRDLDTLATAFGTDQLPFADLSPLGPIPEHLPTVPGDALGFLRRTARALARERARPDHEHPAVTRAEAGNRFPSLRLRDWVSARDRTCRAPGCTLDATACDTDHTLAVTDGGQTVADDLGALCQADHLFKHDDDAGWTVLQTAPGHFEWTSPTGRVHVREPEPYSPLPAPVTRTWIRHPDDDRRSRPTPPGTPRPNRHGLITDASRDTQSHLWRRARRRRDEEIDLDPPPF</sequence>
<feature type="domain" description="HNH nuclease" evidence="2">
    <location>
        <begin position="521"/>
        <end position="573"/>
    </location>
</feature>
<feature type="compositionally biased region" description="Acidic residues" evidence="1">
    <location>
        <begin position="271"/>
        <end position="285"/>
    </location>
</feature>
<feature type="region of interest" description="Disordered" evidence="1">
    <location>
        <begin position="1"/>
        <end position="23"/>
    </location>
</feature>
<keyword evidence="4" id="KW-1185">Reference proteome</keyword>
<evidence type="ECO:0000259" key="2">
    <source>
        <dbReference type="SMART" id="SM00507"/>
    </source>
</evidence>
<accession>A0ABU8MP47</accession>
<dbReference type="CDD" id="cd00085">
    <property type="entry name" value="HNHc"/>
    <property type="match status" value="1"/>
</dbReference>